<gene>
    <name evidence="1" type="ORF">B0H16DRAFT_1448381</name>
</gene>
<evidence type="ECO:0000313" key="1">
    <source>
        <dbReference type="EMBL" id="KAJ7779948.1"/>
    </source>
</evidence>
<dbReference type="Proteomes" id="UP001215598">
    <property type="component" value="Unassembled WGS sequence"/>
</dbReference>
<reference evidence="1" key="1">
    <citation type="submission" date="2023-03" db="EMBL/GenBank/DDBJ databases">
        <title>Massive genome expansion in bonnet fungi (Mycena s.s.) driven by repeated elements and novel gene families across ecological guilds.</title>
        <authorList>
            <consortium name="Lawrence Berkeley National Laboratory"/>
            <person name="Harder C.B."/>
            <person name="Miyauchi S."/>
            <person name="Viragh M."/>
            <person name="Kuo A."/>
            <person name="Thoen E."/>
            <person name="Andreopoulos B."/>
            <person name="Lu D."/>
            <person name="Skrede I."/>
            <person name="Drula E."/>
            <person name="Henrissat B."/>
            <person name="Morin E."/>
            <person name="Kohler A."/>
            <person name="Barry K."/>
            <person name="LaButti K."/>
            <person name="Morin E."/>
            <person name="Salamov A."/>
            <person name="Lipzen A."/>
            <person name="Mereny Z."/>
            <person name="Hegedus B."/>
            <person name="Baldrian P."/>
            <person name="Stursova M."/>
            <person name="Weitz H."/>
            <person name="Taylor A."/>
            <person name="Grigoriev I.V."/>
            <person name="Nagy L.G."/>
            <person name="Martin F."/>
            <person name="Kauserud H."/>
        </authorList>
    </citation>
    <scope>NUCLEOTIDE SEQUENCE</scope>
    <source>
        <strain evidence="1">CBHHK182m</strain>
    </source>
</reference>
<dbReference type="EMBL" id="JARKIB010000005">
    <property type="protein sequence ID" value="KAJ7779948.1"/>
    <property type="molecule type" value="Genomic_DNA"/>
</dbReference>
<keyword evidence="2" id="KW-1185">Reference proteome</keyword>
<sequence>MHFREKKRDFFVKVMFQEEIGVALGVSASCIEAVPIVREGRFESPLKMQARYLTSRTALHPRLKVPLARRQFHSRSTLHNAHPPAAPAHTGSMYFRPPRPDIYAPFHRTTLPIAPWSTAWETYTHIRFFTTSFVWHDLSRFDFYVQRVMQIPGPLRPIAFLPDVPEADILFEAGGEYYEVDTLQSWQVRYGGGFSGPDAFLRRLPHLEGLIAQFPDSTDDLYAEVCYEQHRLMEAAAQKPYN</sequence>
<accession>A0AAD7K7H6</accession>
<dbReference type="AlphaFoldDB" id="A0AAD7K7H6"/>
<name>A0AAD7K7H6_9AGAR</name>
<organism evidence="1 2">
    <name type="scientific">Mycena metata</name>
    <dbReference type="NCBI Taxonomy" id="1033252"/>
    <lineage>
        <taxon>Eukaryota</taxon>
        <taxon>Fungi</taxon>
        <taxon>Dikarya</taxon>
        <taxon>Basidiomycota</taxon>
        <taxon>Agaricomycotina</taxon>
        <taxon>Agaricomycetes</taxon>
        <taxon>Agaricomycetidae</taxon>
        <taxon>Agaricales</taxon>
        <taxon>Marasmiineae</taxon>
        <taxon>Mycenaceae</taxon>
        <taxon>Mycena</taxon>
    </lineage>
</organism>
<protein>
    <submittedName>
        <fullName evidence="1">Uncharacterized protein</fullName>
    </submittedName>
</protein>
<evidence type="ECO:0000313" key="2">
    <source>
        <dbReference type="Proteomes" id="UP001215598"/>
    </source>
</evidence>
<dbReference type="PROSITE" id="PS51257">
    <property type="entry name" value="PROKAR_LIPOPROTEIN"/>
    <property type="match status" value="1"/>
</dbReference>
<comment type="caution">
    <text evidence="1">The sequence shown here is derived from an EMBL/GenBank/DDBJ whole genome shotgun (WGS) entry which is preliminary data.</text>
</comment>
<proteinExistence type="predicted"/>